<evidence type="ECO:0000256" key="8">
    <source>
        <dbReference type="ARBA" id="ARBA00023187"/>
    </source>
</evidence>
<evidence type="ECO:0000256" key="1">
    <source>
        <dbReference type="ARBA" id="ARBA00004123"/>
    </source>
</evidence>
<dbReference type="VEuPathDB" id="VectorBase:SCAU013276"/>
<reference evidence="14" key="1">
    <citation type="submission" date="2020-05" db="UniProtKB">
        <authorList>
            <consortium name="EnsemblMetazoa"/>
        </authorList>
    </citation>
    <scope>IDENTIFICATION</scope>
    <source>
        <strain evidence="14">USDA</strain>
    </source>
</reference>
<dbReference type="GO" id="GO:0003729">
    <property type="term" value="F:mRNA binding"/>
    <property type="evidence" value="ECO:0007669"/>
    <property type="project" value="TreeGrafter"/>
</dbReference>
<feature type="region of interest" description="Disordered" evidence="12">
    <location>
        <begin position="1"/>
        <end position="27"/>
    </location>
</feature>
<evidence type="ECO:0000313" key="15">
    <source>
        <dbReference type="Proteomes" id="UP000095300"/>
    </source>
</evidence>
<dbReference type="Pfam" id="PF09090">
    <property type="entry name" value="MIF4G_like_2"/>
    <property type="match status" value="1"/>
</dbReference>
<evidence type="ECO:0000256" key="2">
    <source>
        <dbReference type="ARBA" id="ARBA00007413"/>
    </source>
</evidence>
<evidence type="ECO:0000256" key="4">
    <source>
        <dbReference type="ARBA" id="ARBA00019879"/>
    </source>
</evidence>
<dbReference type="Proteomes" id="UP000095300">
    <property type="component" value="Unassembled WGS sequence"/>
</dbReference>
<keyword evidence="8" id="KW-0508">mRNA splicing</keyword>
<dbReference type="GO" id="GO:0005634">
    <property type="term" value="C:nucleus"/>
    <property type="evidence" value="ECO:0007669"/>
    <property type="project" value="UniProtKB-SubCell"/>
</dbReference>
<dbReference type="PANTHER" id="PTHR12412">
    <property type="entry name" value="CAP BINDING PROTEIN"/>
    <property type="match status" value="1"/>
</dbReference>
<dbReference type="OrthoDB" id="10252707at2759"/>
<dbReference type="SUPFAM" id="SSF48371">
    <property type="entry name" value="ARM repeat"/>
    <property type="match status" value="3"/>
</dbReference>
<keyword evidence="15" id="KW-1185">Reference proteome</keyword>
<sequence length="801" mass="93635">MNRRRHHDGDDDGYEHRNRKRRRVSENQEIEDRLESLILRVGERSTSSVESNLEGLVSVLEADLGTFRLKILRILSDCAVKMPEKCTIYTTLVGLLNAKNYKFGGEFVDHMVKTFKESLKQCKWNNARYSLRFLADLVNCHVISASSLLQLLDTMIDVSNEDPVPQVRRDWYVFAVLSTLPWVGRDLYEKKESSLESLLLRIEVYLNKRSKKHHNALRVWSVDAPHPQEEYLDCLWAQIRKLRQDNWAEKHIQRPYLAFDSILCEALQHNLPQIVPPPHHEAYEYPMPWVVYRMFDYTDCPDGPNLPGAHSIERFLIEEHLHHIIEIHHRERKDCAAQLLAFPYKNKVPLEYCIVEVIFAELFHMPTPRYLDIVYGSILIELCKLHPATLPQVLAQATEILFMRIDSMNTSCFDRFVNWFSYHLSNFKFTWSWEEWDSCLLLDMEHPRPKFIQEVLQKCLRLSYHQRIVEMMPETYGKLLPVQPQPNYKYASEEAASLAGTQVAHQLVVAIRQKCTPEEVVNILKELPNSGENADQEMSETSFNPLKIDVFVQTLLNLGSKSFSHSFAAISKFHLVFKALAESEEAQICILHNVFELWQNHQQMMVVIIDKLLKTQIVDCSAVATWIFSKEMTGEFTKMYLWEILHLTIKKMNKHVIKLNFELNDAKEKLSKADSSSSDSEDEAAPKRKKPVTTVDKPTEEMVERMEEKLEAANVDQKRLFLIVFQRFIMILSEHLVRSDTDGRDPDTDWYRWTIGRLQQVFLMHHEQVQKYSSTLETLLFTSDLDSHILDVFHQFVALRA</sequence>
<dbReference type="InterPro" id="IPR003890">
    <property type="entry name" value="MIF4G-like_typ-3"/>
</dbReference>
<evidence type="ECO:0000256" key="6">
    <source>
        <dbReference type="ARBA" id="ARBA00023042"/>
    </source>
</evidence>
<organism evidence="14 15">
    <name type="scientific">Stomoxys calcitrans</name>
    <name type="common">Stable fly</name>
    <name type="synonym">Conops calcitrans</name>
    <dbReference type="NCBI Taxonomy" id="35570"/>
    <lineage>
        <taxon>Eukaryota</taxon>
        <taxon>Metazoa</taxon>
        <taxon>Ecdysozoa</taxon>
        <taxon>Arthropoda</taxon>
        <taxon>Hexapoda</taxon>
        <taxon>Insecta</taxon>
        <taxon>Pterygota</taxon>
        <taxon>Neoptera</taxon>
        <taxon>Endopterygota</taxon>
        <taxon>Diptera</taxon>
        <taxon>Brachycera</taxon>
        <taxon>Muscomorpha</taxon>
        <taxon>Muscoidea</taxon>
        <taxon>Muscidae</taxon>
        <taxon>Stomoxys</taxon>
    </lineage>
</organism>
<dbReference type="InterPro" id="IPR015172">
    <property type="entry name" value="MIF4G-like_typ-1"/>
</dbReference>
<comment type="subcellular location">
    <subcellularLocation>
        <location evidence="1">Nucleus</location>
    </subcellularLocation>
</comment>
<feature type="region of interest" description="Disordered" evidence="12">
    <location>
        <begin position="672"/>
        <end position="701"/>
    </location>
</feature>
<dbReference type="InterPro" id="IPR015174">
    <property type="entry name" value="MIF4G-like_typ-2"/>
</dbReference>
<accession>A0A1I8Q2I0</accession>
<evidence type="ECO:0000256" key="3">
    <source>
        <dbReference type="ARBA" id="ARBA00011361"/>
    </source>
</evidence>
<dbReference type="InterPro" id="IPR027159">
    <property type="entry name" value="CBP80"/>
</dbReference>
<dbReference type="GO" id="GO:0000184">
    <property type="term" value="P:nuclear-transcribed mRNA catabolic process, nonsense-mediated decay"/>
    <property type="evidence" value="ECO:0007669"/>
    <property type="project" value="TreeGrafter"/>
</dbReference>
<keyword evidence="9" id="KW-0539">Nucleus</keyword>
<evidence type="ECO:0000256" key="9">
    <source>
        <dbReference type="ARBA" id="ARBA00023242"/>
    </source>
</evidence>
<dbReference type="AlphaFoldDB" id="A0A1I8Q2I0"/>
<comment type="function">
    <text evidence="10">Component of the cap-binding complex (CBC), which binds cotranscriptionally to the 5'-cap of pre-mRNAs and is involved in various processes such as pre-mRNA splicing and RNA-mediated gene silencing (RNAi). The CBC complex is involved in miRNA-mediated RNA interference via its interaction with Ars2 and is required for primary microRNAs (miRNAs) processing. Also involved in innate immunity via the short interfering RNAs (siRNAs) processing machinery by restricting the viral RNA production. In the CBC complex, Cbp80 does not bind directly capped RNAs (m7GpppG-capped RNA) but is required to stabilize the movement of the N-terminal loop of Cbp20 and lock the CBC into a high affinity cap-binding state with the cap structure.</text>
</comment>
<name>A0A1I8Q2I0_STOCA</name>
<dbReference type="Pfam" id="PF02854">
    <property type="entry name" value="MIF4G"/>
    <property type="match status" value="1"/>
</dbReference>
<proteinExistence type="inferred from homology"/>
<comment type="subunit">
    <text evidence="3">Component of the nuclear cap-binding complex (CBC), a heterodimer composed of Cbp80 and Cbp20 that interacts with m7GpppG-capped RNA.</text>
</comment>
<protein>
    <recommendedName>
        <fullName evidence="4">Nuclear cap-binding protein subunit 1</fullName>
    </recommendedName>
    <alternativeName>
        <fullName evidence="11">80 kDa nuclear cap-binding protein</fullName>
    </alternativeName>
</protein>
<dbReference type="STRING" id="35570.A0A1I8Q2I0"/>
<dbReference type="GO" id="GO:0006406">
    <property type="term" value="P:mRNA export from nucleus"/>
    <property type="evidence" value="ECO:0007669"/>
    <property type="project" value="InterPro"/>
</dbReference>
<evidence type="ECO:0000256" key="5">
    <source>
        <dbReference type="ARBA" id="ARBA00022664"/>
    </source>
</evidence>
<dbReference type="SMART" id="SM00543">
    <property type="entry name" value="MIF4G"/>
    <property type="match status" value="1"/>
</dbReference>
<dbReference type="GO" id="GO:0008380">
    <property type="term" value="P:RNA splicing"/>
    <property type="evidence" value="ECO:0007669"/>
    <property type="project" value="UniProtKB-KW"/>
</dbReference>
<feature type="domain" description="MIF4G" evidence="13">
    <location>
        <begin position="31"/>
        <end position="243"/>
    </location>
</feature>
<comment type="similarity">
    <text evidence="2">Belongs to the NCBP1 family.</text>
</comment>
<evidence type="ECO:0000256" key="10">
    <source>
        <dbReference type="ARBA" id="ARBA00024736"/>
    </source>
</evidence>
<dbReference type="FunFam" id="1.25.40.180:FF:000010">
    <property type="entry name" value="Nuclear cap-binding protein subunit 1"/>
    <property type="match status" value="1"/>
</dbReference>
<dbReference type="GO" id="GO:0031053">
    <property type="term" value="P:primary miRNA processing"/>
    <property type="evidence" value="ECO:0007669"/>
    <property type="project" value="UniProtKB-ARBA"/>
</dbReference>
<keyword evidence="6" id="KW-0506">mRNA capping</keyword>
<dbReference type="PANTHER" id="PTHR12412:SF2">
    <property type="entry name" value="NUCLEAR CAP-BINDING PROTEIN SUBUNIT 1"/>
    <property type="match status" value="1"/>
</dbReference>
<dbReference type="EnsemblMetazoa" id="SCAU013276-RA">
    <property type="protein sequence ID" value="SCAU013276-PA"/>
    <property type="gene ID" value="SCAU013276"/>
</dbReference>
<dbReference type="GO" id="GO:0006370">
    <property type="term" value="P:7-methylguanosine mRNA capping"/>
    <property type="evidence" value="ECO:0007669"/>
    <property type="project" value="UniProtKB-KW"/>
</dbReference>
<dbReference type="FunFam" id="1.25.40.180:FF:000041">
    <property type="entry name" value="Nuclear cap-binding protein subunit 1"/>
    <property type="match status" value="1"/>
</dbReference>
<evidence type="ECO:0000256" key="11">
    <source>
        <dbReference type="ARBA" id="ARBA00030965"/>
    </source>
</evidence>
<dbReference type="InterPro" id="IPR016024">
    <property type="entry name" value="ARM-type_fold"/>
</dbReference>
<dbReference type="Gene3D" id="1.25.40.180">
    <property type="match status" value="3"/>
</dbReference>
<evidence type="ECO:0000313" key="14">
    <source>
        <dbReference type="EnsemblMetazoa" id="SCAU013276-PA"/>
    </source>
</evidence>
<gene>
    <name evidence="14" type="primary">106084422</name>
</gene>
<dbReference type="GO" id="GO:0005846">
    <property type="term" value="C:nuclear cap binding complex"/>
    <property type="evidence" value="ECO:0007669"/>
    <property type="project" value="InterPro"/>
</dbReference>
<dbReference type="GO" id="GO:0000339">
    <property type="term" value="F:RNA cap binding"/>
    <property type="evidence" value="ECO:0007669"/>
    <property type="project" value="InterPro"/>
</dbReference>
<evidence type="ECO:0000259" key="13">
    <source>
        <dbReference type="SMART" id="SM00543"/>
    </source>
</evidence>
<keyword evidence="7" id="KW-0943">RNA-mediated gene silencing</keyword>
<evidence type="ECO:0000256" key="12">
    <source>
        <dbReference type="SAM" id="MobiDB-lite"/>
    </source>
</evidence>
<dbReference type="Pfam" id="PF09088">
    <property type="entry name" value="MIF4G_like"/>
    <property type="match status" value="1"/>
</dbReference>
<keyword evidence="5" id="KW-0507">mRNA processing</keyword>
<evidence type="ECO:0000256" key="7">
    <source>
        <dbReference type="ARBA" id="ARBA00023158"/>
    </source>
</evidence>